<dbReference type="Gene3D" id="3.30.1380.10">
    <property type="match status" value="1"/>
</dbReference>
<keyword evidence="5" id="KW-0378">Hydrolase</keyword>
<dbReference type="Proteomes" id="UP000773469">
    <property type="component" value="Unassembled WGS sequence"/>
</dbReference>
<keyword evidence="2" id="KW-0479">Metal-binding</keyword>
<evidence type="ECO:0000256" key="3">
    <source>
        <dbReference type="ARBA" id="ARBA00022729"/>
    </source>
</evidence>
<dbReference type="EMBL" id="BPEU01000007">
    <property type="protein sequence ID" value="GIU38965.1"/>
    <property type="molecule type" value="Genomic_DNA"/>
</dbReference>
<keyword evidence="10" id="KW-1185">Reference proteome</keyword>
<dbReference type="SUPFAM" id="SSF55166">
    <property type="entry name" value="Hedgehog/DD-peptidase"/>
    <property type="match status" value="1"/>
</dbReference>
<feature type="region of interest" description="Disordered" evidence="8">
    <location>
        <begin position="263"/>
        <end position="294"/>
    </location>
</feature>
<proteinExistence type="predicted"/>
<evidence type="ECO:0000313" key="10">
    <source>
        <dbReference type="Proteomes" id="UP000773469"/>
    </source>
</evidence>
<dbReference type="Pfam" id="PF03411">
    <property type="entry name" value="Peptidase_M74"/>
    <property type="match status" value="1"/>
</dbReference>
<keyword evidence="1" id="KW-0645">Protease</keyword>
<dbReference type="InterPro" id="IPR009045">
    <property type="entry name" value="Zn_M74/Hedgehog-like"/>
</dbReference>
<name>A0ABQ4NX91_SHECO</name>
<gene>
    <name evidence="9" type="ORF">TUM3794_12570</name>
</gene>
<keyword evidence="6" id="KW-0862">Zinc</keyword>
<keyword evidence="3" id="KW-0732">Signal</keyword>
<evidence type="ECO:0000313" key="9">
    <source>
        <dbReference type="EMBL" id="GIU38965.1"/>
    </source>
</evidence>
<evidence type="ECO:0000256" key="4">
    <source>
        <dbReference type="ARBA" id="ARBA00022764"/>
    </source>
</evidence>
<evidence type="ECO:0000256" key="2">
    <source>
        <dbReference type="ARBA" id="ARBA00022723"/>
    </source>
</evidence>
<evidence type="ECO:0000256" key="7">
    <source>
        <dbReference type="ARBA" id="ARBA00023049"/>
    </source>
</evidence>
<comment type="caution">
    <text evidence="9">The sequence shown here is derived from an EMBL/GenBank/DDBJ whole genome shotgun (WGS) entry which is preliminary data.</text>
</comment>
<keyword evidence="4" id="KW-0574">Periplasm</keyword>
<dbReference type="NCBIfam" id="NF006947">
    <property type="entry name" value="PRK09429.1"/>
    <property type="match status" value="1"/>
</dbReference>
<evidence type="ECO:0000256" key="1">
    <source>
        <dbReference type="ARBA" id="ARBA00022670"/>
    </source>
</evidence>
<evidence type="ECO:0000256" key="6">
    <source>
        <dbReference type="ARBA" id="ARBA00022833"/>
    </source>
</evidence>
<dbReference type="InterPro" id="IPR005073">
    <property type="entry name" value="Peptidase_M74"/>
</dbReference>
<reference evidence="9 10" key="1">
    <citation type="submission" date="2021-05" db="EMBL/GenBank/DDBJ databases">
        <title>Molecular characterization for Shewanella algae harboring chromosomal blaOXA-55-like strains isolated from clinical and environment sample.</title>
        <authorList>
            <person name="Ohama Y."/>
            <person name="Aoki K."/>
            <person name="Harada S."/>
            <person name="Moriya K."/>
            <person name="Ishii Y."/>
            <person name="Tateda K."/>
        </authorList>
    </citation>
    <scope>NUCLEOTIDE SEQUENCE [LARGE SCALE GENOMIC DNA]</scope>
    <source>
        <strain evidence="9 10">MBTL60-118</strain>
    </source>
</reference>
<keyword evidence="7" id="KW-0482">Metalloprotease</keyword>
<organism evidence="9 10">
    <name type="scientific">Shewanella colwelliana</name>
    <name type="common">Alteromonas colwelliana</name>
    <dbReference type="NCBI Taxonomy" id="23"/>
    <lineage>
        <taxon>Bacteria</taxon>
        <taxon>Pseudomonadati</taxon>
        <taxon>Pseudomonadota</taxon>
        <taxon>Gammaproteobacteria</taxon>
        <taxon>Alteromonadales</taxon>
        <taxon>Shewanellaceae</taxon>
        <taxon>Shewanella</taxon>
    </lineage>
</organism>
<evidence type="ECO:0000256" key="5">
    <source>
        <dbReference type="ARBA" id="ARBA00022801"/>
    </source>
</evidence>
<sequence length="294" mass="32943">MFMPSLLPLFNARWFHSLLLGSLFAMANLSAAEIKWSQFDSPSGGQVAAIGSYANGCLSGAQALPLKGEGFQVIRTTRNRFYGHPQLVSFIESLAKQTHLMGMNDLLIGDISMARGGNFEFGHSSHQIGLDADIWFRQAEQQLSEQARENPQALDLVDKQSFSVNQHWKTQHAEMIRLAALSPEVARIFVNPAIKQQLCTMTWPDPSWLNKVRPWWGHSLHMHVRLTCPTDDPLCQNQQAPPLGTGCDELGWWALQMTAANNAKQRSAQVKPRPKPKVMKAKPEQCMRLLSQTE</sequence>
<accession>A0ABQ4NX91</accession>
<evidence type="ECO:0000256" key="8">
    <source>
        <dbReference type="SAM" id="MobiDB-lite"/>
    </source>
</evidence>
<dbReference type="PIRSF" id="PIRSF018455">
    <property type="entry name" value="MepA"/>
    <property type="match status" value="1"/>
</dbReference>
<protein>
    <submittedName>
        <fullName evidence="9">Penicillin-insensitive murein endopeptidase</fullName>
    </submittedName>
</protein>